<reference evidence="1" key="1">
    <citation type="submission" date="2022-10" db="EMBL/GenBank/DDBJ databases">
        <authorList>
            <person name="Chen Y."/>
            <person name="Dougan E. K."/>
            <person name="Chan C."/>
            <person name="Rhodes N."/>
            <person name="Thang M."/>
        </authorList>
    </citation>
    <scope>NUCLEOTIDE SEQUENCE</scope>
</reference>
<dbReference type="GO" id="GO:0003677">
    <property type="term" value="F:DNA binding"/>
    <property type="evidence" value="ECO:0007669"/>
    <property type="project" value="InterPro"/>
</dbReference>
<gene>
    <name evidence="1" type="ORF">C1SCF055_LOCUS26156</name>
</gene>
<dbReference type="SUPFAM" id="SSF56349">
    <property type="entry name" value="DNA breaking-rejoining enzymes"/>
    <property type="match status" value="1"/>
</dbReference>
<dbReference type="OrthoDB" id="440078at2759"/>
<dbReference type="EMBL" id="CAMXCT020002713">
    <property type="protein sequence ID" value="CAL1153375.1"/>
    <property type="molecule type" value="Genomic_DNA"/>
</dbReference>
<evidence type="ECO:0000313" key="2">
    <source>
        <dbReference type="EMBL" id="CAL4787312.1"/>
    </source>
</evidence>
<evidence type="ECO:0000313" key="3">
    <source>
        <dbReference type="Proteomes" id="UP001152797"/>
    </source>
</evidence>
<protein>
    <submittedName>
        <fullName evidence="2">Histone H2B</fullName>
    </submittedName>
</protein>
<dbReference type="EMBL" id="CAMXCT030002713">
    <property type="protein sequence ID" value="CAL4787312.1"/>
    <property type="molecule type" value="Genomic_DNA"/>
</dbReference>
<dbReference type="InterPro" id="IPR011010">
    <property type="entry name" value="DNA_brk_join_enz"/>
</dbReference>
<evidence type="ECO:0000313" key="1">
    <source>
        <dbReference type="EMBL" id="CAI4000000.1"/>
    </source>
</evidence>
<dbReference type="AlphaFoldDB" id="A0A9P1CZ02"/>
<reference evidence="2 3" key="2">
    <citation type="submission" date="2024-05" db="EMBL/GenBank/DDBJ databases">
        <authorList>
            <person name="Chen Y."/>
            <person name="Shah S."/>
            <person name="Dougan E. K."/>
            <person name="Thang M."/>
            <person name="Chan C."/>
        </authorList>
    </citation>
    <scope>NUCLEOTIDE SEQUENCE [LARGE SCALE GENOMIC DNA]</scope>
</reference>
<dbReference type="EMBL" id="CAMXCT010002713">
    <property type="protein sequence ID" value="CAI4000000.1"/>
    <property type="molecule type" value="Genomic_DNA"/>
</dbReference>
<accession>A0A9P1CZ02</accession>
<organism evidence="1">
    <name type="scientific">Cladocopium goreaui</name>
    <dbReference type="NCBI Taxonomy" id="2562237"/>
    <lineage>
        <taxon>Eukaryota</taxon>
        <taxon>Sar</taxon>
        <taxon>Alveolata</taxon>
        <taxon>Dinophyceae</taxon>
        <taxon>Suessiales</taxon>
        <taxon>Symbiodiniaceae</taxon>
        <taxon>Cladocopium</taxon>
    </lineage>
</organism>
<name>A0A9P1CZ02_9DINO</name>
<comment type="caution">
    <text evidence="1">The sequence shown here is derived from an EMBL/GenBank/DDBJ whole genome shotgun (WGS) entry which is preliminary data.</text>
</comment>
<dbReference type="Proteomes" id="UP001152797">
    <property type="component" value="Unassembled WGS sequence"/>
</dbReference>
<sequence>MPFLNIVKAQHDNKAWDWFPWKKVLSEKVASVLEDRKPALGPLEILCGANVEEQLDREFSNAPFPILQLLTVRGHAYAMVGSGHLGSWTLYNNRFMKFYIQEPGPHLRYCSAQEAEEADQAAMREVFNLCFAGASIDDALHSIAVDRDMLRSLLMPRPKVDKRFNREPLARKRPAAPATGPSKRLRNGECFKWRLGECKLKNCRFAHACAVCGATDHHAENCKEASADHRKNPKTKDALQMVQVPSGSPQGLDASGLLRLKDGGGIHSTADWYLPKGVDLLAELRSQFLDLVCEWQLLPRLRSHVAQASREPLLNEDEVQCVKYRLADFLTSKRFPCKVEVPPGQPLILDLWRALLLFYDDIDMKLPCILREGVPRGILADVLPSGVWRAVDKPERPEGVELEILEEPWGSALEDPDCLMRLVQADVEAGFADWIPGGVEEARRIFGANCAAGKLGLVKKAGSEPRFQADDVSSAEPRPKYRRSFSAEQVDSARALENSDRRKWAREWARCALQVAEKSSWLQLVEGGREVSSENIIRTFLDRVAAPSLAHLFAFLDSLAVGTFLDRGRGRRASAVATLAALQFGAWKLGLSVLENLLASSPVKAWKRGTDWHKSLCREAVPLPVAVVKKLEEAASQGAEDSLFLCSMLLMCWCGLRWSGTCWRTKACKRGMVWGCMSDGFLQSAWGEHLFLHIQDILRRYPSRDFLLEFNGRPMSYSTGLAQFRRCLHIHGGVALESCLTFSLHSLKTTMLTYASQRGVDRNLRAAQGHHQLKEANACVELYGRDDVQPTLECQKQILSAVQSGWVPAIPLQRGLVLLDTSDNRGVNKVEEPCQDDKTDVKRRGA</sequence>
<proteinExistence type="predicted"/>
<keyword evidence="3" id="KW-1185">Reference proteome</keyword>